<comment type="caution">
    <text evidence="1">The sequence shown here is derived from an EMBL/GenBank/DDBJ whole genome shotgun (WGS) entry which is preliminary data.</text>
</comment>
<accession>A0A4C2A2M2</accession>
<dbReference type="Proteomes" id="UP000299102">
    <property type="component" value="Unassembled WGS sequence"/>
</dbReference>
<dbReference type="EMBL" id="BGZK01002386">
    <property type="protein sequence ID" value="GBP93504.1"/>
    <property type="molecule type" value="Genomic_DNA"/>
</dbReference>
<organism evidence="1 2">
    <name type="scientific">Eumeta variegata</name>
    <name type="common">Bagworm moth</name>
    <name type="synonym">Eumeta japonica</name>
    <dbReference type="NCBI Taxonomy" id="151549"/>
    <lineage>
        <taxon>Eukaryota</taxon>
        <taxon>Metazoa</taxon>
        <taxon>Ecdysozoa</taxon>
        <taxon>Arthropoda</taxon>
        <taxon>Hexapoda</taxon>
        <taxon>Insecta</taxon>
        <taxon>Pterygota</taxon>
        <taxon>Neoptera</taxon>
        <taxon>Endopterygota</taxon>
        <taxon>Lepidoptera</taxon>
        <taxon>Glossata</taxon>
        <taxon>Ditrysia</taxon>
        <taxon>Tineoidea</taxon>
        <taxon>Psychidae</taxon>
        <taxon>Oiketicinae</taxon>
        <taxon>Eumeta</taxon>
    </lineage>
</organism>
<sequence>MKTLRAIRSFRGFIKVKQGRRFINVIRSFRFNGTASSITEYKIRNCQLQFGLVDHQAASSFSRERDQSGGSLTPIRNNLKCKERTDIVSLSVDRVTETARVELARPGVMSVYNFDNSASCVKHVKNIQKFLNVLASQLKPNTRGADEQASYQRVNPDEVEFSCSFHTLISLLQYNLRAVAISCCFKQNKKRLPFLIHLSGQRYRSCSTPEPGNRTDILDSLKQRERPKLETLELYVKQAERELACT</sequence>
<evidence type="ECO:0000313" key="2">
    <source>
        <dbReference type="Proteomes" id="UP000299102"/>
    </source>
</evidence>
<evidence type="ECO:0000313" key="1">
    <source>
        <dbReference type="EMBL" id="GBP93504.1"/>
    </source>
</evidence>
<gene>
    <name evidence="1" type="ORF">EVAR_69141_1</name>
</gene>
<reference evidence="1 2" key="1">
    <citation type="journal article" date="2019" name="Commun. Biol.">
        <title>The bagworm genome reveals a unique fibroin gene that provides high tensile strength.</title>
        <authorList>
            <person name="Kono N."/>
            <person name="Nakamura H."/>
            <person name="Ohtoshi R."/>
            <person name="Tomita M."/>
            <person name="Numata K."/>
            <person name="Arakawa K."/>
        </authorList>
    </citation>
    <scope>NUCLEOTIDE SEQUENCE [LARGE SCALE GENOMIC DNA]</scope>
</reference>
<dbReference type="AlphaFoldDB" id="A0A4C2A2M2"/>
<proteinExistence type="predicted"/>
<keyword evidence="2" id="KW-1185">Reference proteome</keyword>
<name>A0A4C2A2M2_EUMVA</name>
<protein>
    <submittedName>
        <fullName evidence="1">Uncharacterized protein</fullName>
    </submittedName>
</protein>
<dbReference type="OrthoDB" id="414730at2759"/>